<reference evidence="2 3" key="1">
    <citation type="submission" date="2018-10" db="EMBL/GenBank/DDBJ databases">
        <title>Genomic Encyclopedia of Archaeal and Bacterial Type Strains, Phase II (KMG-II): from individual species to whole genera.</title>
        <authorList>
            <person name="Goeker M."/>
        </authorList>
    </citation>
    <scope>NUCLEOTIDE SEQUENCE [LARGE SCALE GENOMIC DNA]</scope>
    <source>
        <strain evidence="2 3">DSM 45657</strain>
    </source>
</reference>
<evidence type="ECO:0000313" key="3">
    <source>
        <dbReference type="Proteomes" id="UP000282454"/>
    </source>
</evidence>
<gene>
    <name evidence="2" type="ORF">CLV68_3254</name>
</gene>
<keyword evidence="1" id="KW-0812">Transmembrane</keyword>
<organism evidence="2 3">
    <name type="scientific">Actinokineospora cianjurensis</name>
    <dbReference type="NCBI Taxonomy" id="585224"/>
    <lineage>
        <taxon>Bacteria</taxon>
        <taxon>Bacillati</taxon>
        <taxon>Actinomycetota</taxon>
        <taxon>Actinomycetes</taxon>
        <taxon>Pseudonocardiales</taxon>
        <taxon>Pseudonocardiaceae</taxon>
        <taxon>Actinokineospora</taxon>
    </lineage>
</organism>
<dbReference type="AlphaFoldDB" id="A0A421B323"/>
<accession>A0A421B323</accession>
<keyword evidence="1" id="KW-1133">Transmembrane helix</keyword>
<name>A0A421B323_9PSEU</name>
<sequence>MTAPGLGGATLMLHHLAVTTLKLVELGYAGDVDLPLVCRIINRAQKSLKAKVGTSVATIGEPDISGIAYTRASIFSLLPDRVESEILIGVTHAPLSGNLFSMTTPVGEIVPSLHGSYELCELSGRTLEEYIAQSALSEFLQIRFCQSSEGHTWADLVHDEVRGCLFDFVPHKPDKVHKLRRGWLDPQCRAKLINAGVADDEVPAAEAVIRAIQRPTLVGSFLDGIKRPGFGILLGGLAGGGLVNLVTTAITNAFSATILVSLGVIAVASVALVLGNWIQAMRAARARIRR</sequence>
<keyword evidence="1" id="KW-0472">Membrane</keyword>
<dbReference type="Proteomes" id="UP000282454">
    <property type="component" value="Unassembled WGS sequence"/>
</dbReference>
<comment type="caution">
    <text evidence="2">The sequence shown here is derived from an EMBL/GenBank/DDBJ whole genome shotgun (WGS) entry which is preliminary data.</text>
</comment>
<evidence type="ECO:0000256" key="1">
    <source>
        <dbReference type="SAM" id="Phobius"/>
    </source>
</evidence>
<feature type="transmembrane region" description="Helical" evidence="1">
    <location>
        <begin position="230"/>
        <end position="250"/>
    </location>
</feature>
<proteinExistence type="predicted"/>
<evidence type="ECO:0000313" key="2">
    <source>
        <dbReference type="EMBL" id="RLK58779.1"/>
    </source>
</evidence>
<feature type="transmembrane region" description="Helical" evidence="1">
    <location>
        <begin position="256"/>
        <end position="280"/>
    </location>
</feature>
<keyword evidence="3" id="KW-1185">Reference proteome</keyword>
<dbReference type="EMBL" id="RCDD01000002">
    <property type="protein sequence ID" value="RLK58779.1"/>
    <property type="molecule type" value="Genomic_DNA"/>
</dbReference>
<protein>
    <submittedName>
        <fullName evidence="2">Uncharacterized protein</fullName>
    </submittedName>
</protein>